<dbReference type="PIRSF" id="PIRSF006060">
    <property type="entry name" value="AA_transporter"/>
    <property type="match status" value="1"/>
</dbReference>
<evidence type="ECO:0000256" key="6">
    <source>
        <dbReference type="SAM" id="Phobius"/>
    </source>
</evidence>
<accession>A0A1L9PYY3</accession>
<dbReference type="InterPro" id="IPR002293">
    <property type="entry name" value="AA/rel_permease1"/>
</dbReference>
<feature type="transmembrane region" description="Helical" evidence="6">
    <location>
        <begin position="53"/>
        <end position="77"/>
    </location>
</feature>
<comment type="subcellular location">
    <subcellularLocation>
        <location evidence="1">Membrane</location>
        <topology evidence="1">Multi-pass membrane protein</topology>
    </subcellularLocation>
</comment>
<feature type="transmembrane region" description="Helical" evidence="6">
    <location>
        <begin position="389"/>
        <end position="409"/>
    </location>
</feature>
<keyword evidence="2" id="KW-0813">Transport</keyword>
<dbReference type="GO" id="GO:0022857">
    <property type="term" value="F:transmembrane transporter activity"/>
    <property type="evidence" value="ECO:0007669"/>
    <property type="project" value="InterPro"/>
</dbReference>
<dbReference type="VEuPathDB" id="FungiDB:ASPVEDRAFT_46108"/>
<dbReference type="RefSeq" id="XP_040672522.1">
    <property type="nucleotide sequence ID" value="XM_040813471.1"/>
</dbReference>
<evidence type="ECO:0000256" key="2">
    <source>
        <dbReference type="ARBA" id="ARBA00022448"/>
    </source>
</evidence>
<evidence type="ECO:0000256" key="5">
    <source>
        <dbReference type="ARBA" id="ARBA00023136"/>
    </source>
</evidence>
<keyword evidence="8" id="KW-1185">Reference proteome</keyword>
<feature type="transmembrane region" description="Helical" evidence="6">
    <location>
        <begin position="227"/>
        <end position="248"/>
    </location>
</feature>
<feature type="transmembrane region" description="Helical" evidence="6">
    <location>
        <begin position="365"/>
        <end position="383"/>
    </location>
</feature>
<dbReference type="GeneID" id="63728982"/>
<dbReference type="GO" id="GO:0016020">
    <property type="term" value="C:membrane"/>
    <property type="evidence" value="ECO:0007669"/>
    <property type="project" value="UniProtKB-SubCell"/>
</dbReference>
<feature type="transmembrane region" description="Helical" evidence="6">
    <location>
        <begin position="184"/>
        <end position="207"/>
    </location>
</feature>
<keyword evidence="3 6" id="KW-0812">Transmembrane</keyword>
<dbReference type="Gene3D" id="1.20.1740.10">
    <property type="entry name" value="Amino acid/polyamine transporter I"/>
    <property type="match status" value="1"/>
</dbReference>
<gene>
    <name evidence="7" type="ORF">ASPVEDRAFT_46108</name>
</gene>
<feature type="transmembrane region" description="Helical" evidence="6">
    <location>
        <begin position="27"/>
        <end position="46"/>
    </location>
</feature>
<name>A0A1L9PYY3_ASPVE</name>
<dbReference type="Proteomes" id="UP000184073">
    <property type="component" value="Unassembled WGS sequence"/>
</dbReference>
<evidence type="ECO:0000313" key="8">
    <source>
        <dbReference type="Proteomes" id="UP000184073"/>
    </source>
</evidence>
<dbReference type="STRING" id="1036611.A0A1L9PYY3"/>
<keyword evidence="5 6" id="KW-0472">Membrane</keyword>
<organism evidence="7 8">
    <name type="scientific">Aspergillus versicolor CBS 583.65</name>
    <dbReference type="NCBI Taxonomy" id="1036611"/>
    <lineage>
        <taxon>Eukaryota</taxon>
        <taxon>Fungi</taxon>
        <taxon>Dikarya</taxon>
        <taxon>Ascomycota</taxon>
        <taxon>Pezizomycotina</taxon>
        <taxon>Eurotiomycetes</taxon>
        <taxon>Eurotiomycetidae</taxon>
        <taxon>Eurotiales</taxon>
        <taxon>Aspergillaceae</taxon>
        <taxon>Aspergillus</taxon>
        <taxon>Aspergillus subgen. Nidulantes</taxon>
    </lineage>
</organism>
<proteinExistence type="predicted"/>
<feature type="transmembrane region" description="Helical" evidence="6">
    <location>
        <begin position="430"/>
        <end position="453"/>
    </location>
</feature>
<evidence type="ECO:0008006" key="9">
    <source>
        <dbReference type="Google" id="ProtNLM"/>
    </source>
</evidence>
<dbReference type="Pfam" id="PF13520">
    <property type="entry name" value="AA_permease_2"/>
    <property type="match status" value="1"/>
</dbReference>
<keyword evidence="4 6" id="KW-1133">Transmembrane helix</keyword>
<reference evidence="8" key="1">
    <citation type="journal article" date="2017" name="Genome Biol.">
        <title>Comparative genomics reveals high biological diversity and specific adaptations in the industrially and medically important fungal genus Aspergillus.</title>
        <authorList>
            <person name="de Vries R.P."/>
            <person name="Riley R."/>
            <person name="Wiebenga A."/>
            <person name="Aguilar-Osorio G."/>
            <person name="Amillis S."/>
            <person name="Uchima C.A."/>
            <person name="Anderluh G."/>
            <person name="Asadollahi M."/>
            <person name="Askin M."/>
            <person name="Barry K."/>
            <person name="Battaglia E."/>
            <person name="Bayram O."/>
            <person name="Benocci T."/>
            <person name="Braus-Stromeyer S.A."/>
            <person name="Caldana C."/>
            <person name="Canovas D."/>
            <person name="Cerqueira G.C."/>
            <person name="Chen F."/>
            <person name="Chen W."/>
            <person name="Choi C."/>
            <person name="Clum A."/>
            <person name="Dos Santos R.A."/>
            <person name="Damasio A.R."/>
            <person name="Diallinas G."/>
            <person name="Emri T."/>
            <person name="Fekete E."/>
            <person name="Flipphi M."/>
            <person name="Freyberg S."/>
            <person name="Gallo A."/>
            <person name="Gournas C."/>
            <person name="Habgood R."/>
            <person name="Hainaut M."/>
            <person name="Harispe M.L."/>
            <person name="Henrissat B."/>
            <person name="Hilden K.S."/>
            <person name="Hope R."/>
            <person name="Hossain A."/>
            <person name="Karabika E."/>
            <person name="Karaffa L."/>
            <person name="Karanyi Z."/>
            <person name="Krasevec N."/>
            <person name="Kuo A."/>
            <person name="Kusch H."/>
            <person name="LaButti K."/>
            <person name="Lagendijk E.L."/>
            <person name="Lapidus A."/>
            <person name="Levasseur A."/>
            <person name="Lindquist E."/>
            <person name="Lipzen A."/>
            <person name="Logrieco A.F."/>
            <person name="MacCabe A."/>
            <person name="Maekelae M.R."/>
            <person name="Malavazi I."/>
            <person name="Melin P."/>
            <person name="Meyer V."/>
            <person name="Mielnichuk N."/>
            <person name="Miskei M."/>
            <person name="Molnar A.P."/>
            <person name="Mule G."/>
            <person name="Ngan C.Y."/>
            <person name="Orejas M."/>
            <person name="Orosz E."/>
            <person name="Ouedraogo J.P."/>
            <person name="Overkamp K.M."/>
            <person name="Park H.-S."/>
            <person name="Perrone G."/>
            <person name="Piumi F."/>
            <person name="Punt P.J."/>
            <person name="Ram A.F."/>
            <person name="Ramon A."/>
            <person name="Rauscher S."/>
            <person name="Record E."/>
            <person name="Riano-Pachon D.M."/>
            <person name="Robert V."/>
            <person name="Roehrig J."/>
            <person name="Ruller R."/>
            <person name="Salamov A."/>
            <person name="Salih N.S."/>
            <person name="Samson R.A."/>
            <person name="Sandor E."/>
            <person name="Sanguinetti M."/>
            <person name="Schuetze T."/>
            <person name="Sepcic K."/>
            <person name="Shelest E."/>
            <person name="Sherlock G."/>
            <person name="Sophianopoulou V."/>
            <person name="Squina F.M."/>
            <person name="Sun H."/>
            <person name="Susca A."/>
            <person name="Todd R.B."/>
            <person name="Tsang A."/>
            <person name="Unkles S.E."/>
            <person name="van de Wiele N."/>
            <person name="van Rossen-Uffink D."/>
            <person name="Oliveira J.V."/>
            <person name="Vesth T.C."/>
            <person name="Visser J."/>
            <person name="Yu J.-H."/>
            <person name="Zhou M."/>
            <person name="Andersen M.R."/>
            <person name="Archer D.B."/>
            <person name="Baker S.E."/>
            <person name="Benoit I."/>
            <person name="Brakhage A.A."/>
            <person name="Braus G.H."/>
            <person name="Fischer R."/>
            <person name="Frisvad J.C."/>
            <person name="Goldman G.H."/>
            <person name="Houbraken J."/>
            <person name="Oakley B."/>
            <person name="Pocsi I."/>
            <person name="Scazzocchio C."/>
            <person name="Seiboth B."/>
            <person name="vanKuyk P.A."/>
            <person name="Wortman J."/>
            <person name="Dyer P.S."/>
            <person name="Grigoriev I.V."/>
        </authorList>
    </citation>
    <scope>NUCLEOTIDE SEQUENCE [LARGE SCALE GENOMIC DNA]</scope>
    <source>
        <strain evidence="8">CBS 583.65</strain>
    </source>
</reference>
<evidence type="ECO:0000256" key="4">
    <source>
        <dbReference type="ARBA" id="ARBA00022989"/>
    </source>
</evidence>
<evidence type="ECO:0000256" key="3">
    <source>
        <dbReference type="ARBA" id="ARBA00022692"/>
    </source>
</evidence>
<evidence type="ECO:0000313" key="7">
    <source>
        <dbReference type="EMBL" id="OJJ06760.1"/>
    </source>
</evidence>
<evidence type="ECO:0000256" key="1">
    <source>
        <dbReference type="ARBA" id="ARBA00004141"/>
    </source>
</evidence>
<dbReference type="OrthoDB" id="2417308at2759"/>
<feature type="transmembrane region" description="Helical" evidence="6">
    <location>
        <begin position="113"/>
        <end position="140"/>
    </location>
</feature>
<dbReference type="AlphaFoldDB" id="A0A1L9PYY3"/>
<feature type="transmembrane region" description="Helical" evidence="6">
    <location>
        <begin position="260"/>
        <end position="284"/>
    </location>
</feature>
<dbReference type="PANTHER" id="PTHR45649">
    <property type="entry name" value="AMINO-ACID PERMEASE BAT1"/>
    <property type="match status" value="1"/>
</dbReference>
<feature type="transmembrane region" description="Helical" evidence="6">
    <location>
        <begin position="152"/>
        <end position="172"/>
    </location>
</feature>
<dbReference type="EMBL" id="KV878135">
    <property type="protein sequence ID" value="OJJ06760.1"/>
    <property type="molecule type" value="Genomic_DNA"/>
</dbReference>
<protein>
    <recommendedName>
        <fullName evidence="9">Amino acid permease/ SLC12A domain-containing protein</fullName>
    </recommendedName>
</protein>
<dbReference type="PANTHER" id="PTHR45649:SF11">
    <property type="entry name" value="TRANSPORTER, PUTATIVE (EUROFUNG)-RELATED"/>
    <property type="match status" value="1"/>
</dbReference>
<feature type="transmembrane region" description="Helical" evidence="6">
    <location>
        <begin position="313"/>
        <end position="333"/>
    </location>
</feature>
<sequence>MSSTKVNSLTLEALPLTNNANQLDRSLSWLGATGLAFTITNSWMSYAATFGTALVDGGGITVLLSVLIAGLAQWIVLLGVCEMVSAIPSSGGCYHFTYFLAPKKTRAFASFTVGIINLLGFWIGGVAGAVYTITSIFRIITFWVDGFQPTQWQVYLGYVALVLLSLIPIFTIPPSKTKYQTTATLSLSLLLLTLLVAVLTSLARTQYQKPNLSLHQNRSGYDNSTAWLLSISAGMFSFSTTGTVVHLSEEVKGAERGIPVAINSTMALGLLTTIPFAVVLLLGMQDVQAVQDAWIPSLEAFYQATGSKSVATGLQACLVLLYFVTVCTQWVSVSRNAWALARDNALPFSPYFAQISPTHNMPVRTTLLSVSFFIVFGLLYIASSKAFNSFVNMAALLVNIAYTVPQGILACRRRDRLSPTRPFNLGKAGYVVNAFSVCWLILVGVLFCFPVSIPTSGGEMN</sequence>